<evidence type="ECO:0000313" key="1">
    <source>
        <dbReference type="EMBL" id="MPM33200.1"/>
    </source>
</evidence>
<name>A0A644YX60_9ZZZZ</name>
<dbReference type="EMBL" id="VSSQ01006586">
    <property type="protein sequence ID" value="MPM33200.1"/>
    <property type="molecule type" value="Genomic_DNA"/>
</dbReference>
<sequence>MRFFKLRNFERFAIKEGIPDETLKDVVAQMEAGQINANLGGLVYKQRLARPGEGKSGGYRVLLFYRQGERVFFAFGFAKASMANISQKDLTILKEQAKVLMQQPEESLGIMLKNGIIIEI</sequence>
<dbReference type="PIRSF" id="PIRSF018634">
    <property type="entry name" value="UCP018634"/>
    <property type="match status" value="1"/>
</dbReference>
<protein>
    <recommendedName>
        <fullName evidence="2">Toxin HigB-2</fullName>
    </recommendedName>
</protein>
<dbReference type="Pfam" id="PF06296">
    <property type="entry name" value="RelE"/>
    <property type="match status" value="1"/>
</dbReference>
<organism evidence="1">
    <name type="scientific">bioreactor metagenome</name>
    <dbReference type="NCBI Taxonomy" id="1076179"/>
    <lineage>
        <taxon>unclassified sequences</taxon>
        <taxon>metagenomes</taxon>
        <taxon>ecological metagenomes</taxon>
    </lineage>
</organism>
<proteinExistence type="predicted"/>
<accession>A0A644YX60</accession>
<comment type="caution">
    <text evidence="1">The sequence shown here is derived from an EMBL/GenBank/DDBJ whole genome shotgun (WGS) entry which is preliminary data.</text>
</comment>
<reference evidence="1" key="1">
    <citation type="submission" date="2019-08" db="EMBL/GenBank/DDBJ databases">
        <authorList>
            <person name="Kucharzyk K."/>
            <person name="Murdoch R.W."/>
            <person name="Higgins S."/>
            <person name="Loffler F."/>
        </authorList>
    </citation>
    <scope>NUCLEOTIDE SEQUENCE</scope>
</reference>
<evidence type="ECO:0008006" key="2">
    <source>
        <dbReference type="Google" id="ProtNLM"/>
    </source>
</evidence>
<dbReference type="InterPro" id="IPR009387">
    <property type="entry name" value="HigB-2"/>
</dbReference>
<gene>
    <name evidence="1" type="ORF">SDC9_79769</name>
</gene>
<dbReference type="AlphaFoldDB" id="A0A644YX60"/>